<feature type="domain" description="HD" evidence="1">
    <location>
        <begin position="65"/>
        <end position="129"/>
    </location>
</feature>
<dbReference type="SUPFAM" id="SSF109604">
    <property type="entry name" value="HD-domain/PDEase-like"/>
    <property type="match status" value="1"/>
</dbReference>
<dbReference type="Proteomes" id="UP000535890">
    <property type="component" value="Unassembled WGS sequence"/>
</dbReference>
<dbReference type="AlphaFoldDB" id="A0A7Y9J4I9"/>
<evidence type="ECO:0000313" key="3">
    <source>
        <dbReference type="Proteomes" id="UP000535890"/>
    </source>
</evidence>
<accession>A0A7Y9J4I9</accession>
<dbReference type="PANTHER" id="PTHR40202:SF1">
    <property type="entry name" value="HD DOMAIN-CONTAINING PROTEIN"/>
    <property type="match status" value="1"/>
</dbReference>
<evidence type="ECO:0000259" key="1">
    <source>
        <dbReference type="Pfam" id="PF01966"/>
    </source>
</evidence>
<dbReference type="RefSeq" id="WP_218890132.1">
    <property type="nucleotide sequence ID" value="NZ_BAABHP010000004.1"/>
</dbReference>
<protein>
    <submittedName>
        <fullName evidence="2">Putative HD phosphohydrolase</fullName>
    </submittedName>
</protein>
<gene>
    <name evidence="2" type="ORF">BJ983_001225</name>
</gene>
<comment type="caution">
    <text evidence="2">The sequence shown here is derived from an EMBL/GenBank/DDBJ whole genome shotgun (WGS) entry which is preliminary data.</text>
</comment>
<proteinExistence type="predicted"/>
<keyword evidence="2" id="KW-0378">Hydrolase</keyword>
<evidence type="ECO:0000313" key="2">
    <source>
        <dbReference type="EMBL" id="NYD35123.1"/>
    </source>
</evidence>
<sequence length="200" mass="22594">MTATRPTAANTAAGPTVGFTAMADGTAADYALLEPYEHAELARFPDRVLGWLRAMDDHTGYQVTRLQHSLQAATRAHRAGEDEQTVICALVHDVGDMLAPANHSEVAAAVVRPYVSERNYWIMRHHGVFQGVYWFHHVGADPNARDRYADHPWYQDCVDFCANYDQNSFDPDYDIEPLEFFEPMVRRVFAPDRVRAPDLS</sequence>
<dbReference type="Pfam" id="PF01966">
    <property type="entry name" value="HD"/>
    <property type="match status" value="1"/>
</dbReference>
<name>A0A7Y9J4I9_9PSEU</name>
<reference evidence="2 3" key="1">
    <citation type="submission" date="2020-07" db="EMBL/GenBank/DDBJ databases">
        <title>Sequencing the genomes of 1000 actinobacteria strains.</title>
        <authorList>
            <person name="Klenk H.-P."/>
        </authorList>
    </citation>
    <scope>NUCLEOTIDE SEQUENCE [LARGE SCALE GENOMIC DNA]</scope>
    <source>
        <strain evidence="2 3">DSM 45772</strain>
    </source>
</reference>
<dbReference type="EMBL" id="JACCBN010000001">
    <property type="protein sequence ID" value="NYD35123.1"/>
    <property type="molecule type" value="Genomic_DNA"/>
</dbReference>
<organism evidence="2 3">
    <name type="scientific">Actinomycetospora corticicola</name>
    <dbReference type="NCBI Taxonomy" id="663602"/>
    <lineage>
        <taxon>Bacteria</taxon>
        <taxon>Bacillati</taxon>
        <taxon>Actinomycetota</taxon>
        <taxon>Actinomycetes</taxon>
        <taxon>Pseudonocardiales</taxon>
        <taxon>Pseudonocardiaceae</taxon>
        <taxon>Actinomycetospora</taxon>
    </lineage>
</organism>
<dbReference type="PANTHER" id="PTHR40202">
    <property type="match status" value="1"/>
</dbReference>
<dbReference type="Gene3D" id="1.10.3210.10">
    <property type="entry name" value="Hypothetical protein af1432"/>
    <property type="match status" value="1"/>
</dbReference>
<dbReference type="GO" id="GO:0016787">
    <property type="term" value="F:hydrolase activity"/>
    <property type="evidence" value="ECO:0007669"/>
    <property type="project" value="UniProtKB-KW"/>
</dbReference>
<keyword evidence="3" id="KW-1185">Reference proteome</keyword>
<dbReference type="InterPro" id="IPR052567">
    <property type="entry name" value="OP_Dioxygenase"/>
</dbReference>
<dbReference type="InterPro" id="IPR006674">
    <property type="entry name" value="HD_domain"/>
</dbReference>